<evidence type="ECO:0000259" key="4">
    <source>
        <dbReference type="PROSITE" id="PS50883"/>
    </source>
</evidence>
<dbReference type="PROSITE" id="PS50113">
    <property type="entry name" value="PAC"/>
    <property type="match status" value="2"/>
</dbReference>
<dbReference type="InterPro" id="IPR043128">
    <property type="entry name" value="Rev_trsase/Diguanyl_cyclase"/>
</dbReference>
<feature type="domain" description="EAL" evidence="4">
    <location>
        <begin position="452"/>
        <end position="706"/>
    </location>
</feature>
<evidence type="ECO:0000256" key="1">
    <source>
        <dbReference type="ARBA" id="ARBA00051114"/>
    </source>
</evidence>
<dbReference type="InterPro" id="IPR029787">
    <property type="entry name" value="Nucleotide_cyclase"/>
</dbReference>
<dbReference type="Pfam" id="PF00990">
    <property type="entry name" value="GGDEF"/>
    <property type="match status" value="1"/>
</dbReference>
<evidence type="ECO:0000313" key="6">
    <source>
        <dbReference type="EMBL" id="QLG89960.1"/>
    </source>
</evidence>
<feature type="domain" description="GGDEF" evidence="5">
    <location>
        <begin position="305"/>
        <end position="443"/>
    </location>
</feature>
<dbReference type="PROSITE" id="PS50883">
    <property type="entry name" value="EAL"/>
    <property type="match status" value="1"/>
</dbReference>
<dbReference type="GO" id="GO:0071732">
    <property type="term" value="P:cellular response to nitric oxide"/>
    <property type="evidence" value="ECO:0007669"/>
    <property type="project" value="UniProtKB-ARBA"/>
</dbReference>
<evidence type="ECO:0000313" key="7">
    <source>
        <dbReference type="Proteomes" id="UP000509597"/>
    </source>
</evidence>
<dbReference type="InterPro" id="IPR001610">
    <property type="entry name" value="PAC"/>
</dbReference>
<dbReference type="InterPro" id="IPR001633">
    <property type="entry name" value="EAL_dom"/>
</dbReference>
<feature type="domain" description="PAC" evidence="3">
    <location>
        <begin position="101"/>
        <end position="152"/>
    </location>
</feature>
<organism evidence="6 7">
    <name type="scientific">Chitinibacter bivalviorum</name>
    <dbReference type="NCBI Taxonomy" id="2739434"/>
    <lineage>
        <taxon>Bacteria</taxon>
        <taxon>Pseudomonadati</taxon>
        <taxon>Pseudomonadota</taxon>
        <taxon>Betaproteobacteria</taxon>
        <taxon>Neisseriales</taxon>
        <taxon>Chitinibacteraceae</taxon>
        <taxon>Chitinibacter</taxon>
    </lineage>
</organism>
<dbReference type="PROSITE" id="PS50887">
    <property type="entry name" value="GGDEF"/>
    <property type="match status" value="1"/>
</dbReference>
<dbReference type="Gene3D" id="3.20.20.450">
    <property type="entry name" value="EAL domain"/>
    <property type="match status" value="1"/>
</dbReference>
<dbReference type="NCBIfam" id="TIGR00229">
    <property type="entry name" value="sensory_box"/>
    <property type="match status" value="2"/>
</dbReference>
<dbReference type="SMART" id="SM00052">
    <property type="entry name" value="EAL"/>
    <property type="match status" value="1"/>
</dbReference>
<name>A0A7H9BMP0_9NEIS</name>
<dbReference type="CDD" id="cd01949">
    <property type="entry name" value="GGDEF"/>
    <property type="match status" value="1"/>
</dbReference>
<evidence type="ECO:0000259" key="3">
    <source>
        <dbReference type="PROSITE" id="PS50113"/>
    </source>
</evidence>
<dbReference type="CDD" id="cd00130">
    <property type="entry name" value="PAS"/>
    <property type="match status" value="2"/>
</dbReference>
<dbReference type="InterPro" id="IPR035919">
    <property type="entry name" value="EAL_sf"/>
</dbReference>
<dbReference type="InterPro" id="IPR000014">
    <property type="entry name" value="PAS"/>
</dbReference>
<dbReference type="SMART" id="SM00091">
    <property type="entry name" value="PAS"/>
    <property type="match status" value="2"/>
</dbReference>
<dbReference type="Proteomes" id="UP000509597">
    <property type="component" value="Chromosome"/>
</dbReference>
<dbReference type="Gene3D" id="3.30.450.20">
    <property type="entry name" value="PAS domain"/>
    <property type="match status" value="2"/>
</dbReference>
<gene>
    <name evidence="6" type="ORF">HQ393_14755</name>
</gene>
<dbReference type="Pfam" id="PF13426">
    <property type="entry name" value="PAS_9"/>
    <property type="match status" value="2"/>
</dbReference>
<dbReference type="KEGG" id="chiz:HQ393_14755"/>
<feature type="domain" description="PAC" evidence="3">
    <location>
        <begin position="221"/>
        <end position="273"/>
    </location>
</feature>
<dbReference type="InterPro" id="IPR000160">
    <property type="entry name" value="GGDEF_dom"/>
</dbReference>
<dbReference type="CDD" id="cd01948">
    <property type="entry name" value="EAL"/>
    <property type="match status" value="1"/>
</dbReference>
<dbReference type="GO" id="GO:0071111">
    <property type="term" value="F:cyclic-guanylate-specific phosphodiesterase activity"/>
    <property type="evidence" value="ECO:0007669"/>
    <property type="project" value="UniProtKB-EC"/>
</dbReference>
<dbReference type="NCBIfam" id="TIGR00254">
    <property type="entry name" value="GGDEF"/>
    <property type="match status" value="1"/>
</dbReference>
<comment type="catalytic activity">
    <reaction evidence="1">
        <text>3',3'-c-di-GMP + H2O = 5'-phosphoguanylyl(3'-&gt;5')guanosine + H(+)</text>
        <dbReference type="Rhea" id="RHEA:24902"/>
        <dbReference type="ChEBI" id="CHEBI:15377"/>
        <dbReference type="ChEBI" id="CHEBI:15378"/>
        <dbReference type="ChEBI" id="CHEBI:58754"/>
        <dbReference type="ChEBI" id="CHEBI:58805"/>
        <dbReference type="EC" id="3.1.4.52"/>
    </reaction>
    <physiologicalReaction direction="left-to-right" evidence="1">
        <dbReference type="Rhea" id="RHEA:24903"/>
    </physiologicalReaction>
</comment>
<feature type="domain" description="PAS" evidence="2">
    <location>
        <begin position="28"/>
        <end position="72"/>
    </location>
</feature>
<dbReference type="InterPro" id="IPR035965">
    <property type="entry name" value="PAS-like_dom_sf"/>
</dbReference>
<dbReference type="PROSITE" id="PS00124">
    <property type="entry name" value="FBPASE"/>
    <property type="match status" value="1"/>
</dbReference>
<reference evidence="6 7" key="1">
    <citation type="submission" date="2020-07" db="EMBL/GenBank/DDBJ databases">
        <title>Complete genome sequence of Chitinibacter sp. 2T18.</title>
        <authorList>
            <person name="Bae J.-W."/>
            <person name="Choi J.-W."/>
        </authorList>
    </citation>
    <scope>NUCLEOTIDE SEQUENCE [LARGE SCALE GENOMIC DNA]</scope>
    <source>
        <strain evidence="6 7">2T18</strain>
    </source>
</reference>
<evidence type="ECO:0000259" key="5">
    <source>
        <dbReference type="PROSITE" id="PS50887"/>
    </source>
</evidence>
<dbReference type="Gene3D" id="3.30.70.270">
    <property type="match status" value="1"/>
</dbReference>
<dbReference type="SMART" id="SM00267">
    <property type="entry name" value="GGDEF"/>
    <property type="match status" value="1"/>
</dbReference>
<dbReference type="FunFam" id="3.30.70.270:FF:000001">
    <property type="entry name" value="Diguanylate cyclase domain protein"/>
    <property type="match status" value="1"/>
</dbReference>
<keyword evidence="7" id="KW-1185">Reference proteome</keyword>
<protein>
    <submittedName>
        <fullName evidence="6">EAL domain-containing protein</fullName>
    </submittedName>
</protein>
<dbReference type="InterPro" id="IPR020548">
    <property type="entry name" value="Fructose_bisphosphatase_AS"/>
</dbReference>
<dbReference type="PROSITE" id="PS50112">
    <property type="entry name" value="PAS"/>
    <property type="match status" value="2"/>
</dbReference>
<dbReference type="SMART" id="SM00086">
    <property type="entry name" value="PAC"/>
    <property type="match status" value="2"/>
</dbReference>
<dbReference type="PANTHER" id="PTHR44757">
    <property type="entry name" value="DIGUANYLATE CYCLASE DGCP"/>
    <property type="match status" value="1"/>
</dbReference>
<dbReference type="SUPFAM" id="SSF55785">
    <property type="entry name" value="PYP-like sensor domain (PAS domain)"/>
    <property type="match status" value="2"/>
</dbReference>
<accession>A0A7H9BMP0</accession>
<dbReference type="GO" id="GO:0005975">
    <property type="term" value="P:carbohydrate metabolic process"/>
    <property type="evidence" value="ECO:0007669"/>
    <property type="project" value="InterPro"/>
</dbReference>
<dbReference type="SUPFAM" id="SSF55073">
    <property type="entry name" value="Nucleotide cyclase"/>
    <property type="match status" value="1"/>
</dbReference>
<dbReference type="PANTHER" id="PTHR44757:SF2">
    <property type="entry name" value="BIOFILM ARCHITECTURE MAINTENANCE PROTEIN MBAA"/>
    <property type="match status" value="1"/>
</dbReference>
<dbReference type="AlphaFoldDB" id="A0A7H9BMP0"/>
<dbReference type="SUPFAM" id="SSF141868">
    <property type="entry name" value="EAL domain-like"/>
    <property type="match status" value="1"/>
</dbReference>
<dbReference type="InterPro" id="IPR052155">
    <property type="entry name" value="Biofilm_reg_signaling"/>
</dbReference>
<evidence type="ECO:0000259" key="2">
    <source>
        <dbReference type="PROSITE" id="PS50112"/>
    </source>
</evidence>
<proteinExistence type="predicted"/>
<dbReference type="InterPro" id="IPR000700">
    <property type="entry name" value="PAS-assoc_C"/>
</dbReference>
<dbReference type="FunFam" id="3.20.20.450:FF:000001">
    <property type="entry name" value="Cyclic di-GMP phosphodiesterase yahA"/>
    <property type="match status" value="1"/>
</dbReference>
<sequence length="708" mass="79618">MACTILTGLMISALQAKRAQASAIVRDSEAKLRGLFELSPMGIVLTDLQGQFITFNDAFLDLFGYQRAELMNLNNRVLTPRKFLREDLAQFAVLKQTGRYGPYEKEYIQHDGRRVPVRLNGILIHNQDGQEYIWSMVEDISESRQIELKLKLAAAAFDSQDSMMILDRHGVIQRVNQAFINSTGFSAEESIGQTPRILQSGRHDAEFYREMWEHSISHGGWRGEVWNRNKAGEITPQYLTITAVKDEHTQLTHFISTYVDISERKEAEEKIKTLAFYDHLTHLPNRALLQDRLKQAMAASSRSGKYCALLFIDLDHFKRLNDTLGHAMGDLLLQQVATHLLEQVRAEDTVARLGGDEFVVLLTGLSAHKFDAASQTEALAEKVRAVLNRDYVLNHCNHRSAASIGVTLFQGGSVGIDDLLRQADLAMYKAKESGRNALSFFDPEMETVVLQRTALEADFRAALEKNQFVLHYQPQIVGSTHLIGVEALVRWAHPVRQLIAPTEFIPLAEETGLIKTLGLWVLVSACQQIKRWSTDPQFCKLTIAVNVSAQQLRARNFVEQVKHALLATQADPTRLKLELTESLLVDNVQDTIEKMHSLKAMGVSFSLDDFGTGYSSLSYLKRLPLDQLKIDKSFVCDVLSDPNDAAIARTIIALADSLALNVIAEGVETEMQRDFLAHAGCHAYQGYYFSRPLPLAEFEEYARLQVAR</sequence>
<feature type="domain" description="PAS" evidence="2">
    <location>
        <begin position="161"/>
        <end position="219"/>
    </location>
</feature>
<dbReference type="Pfam" id="PF00563">
    <property type="entry name" value="EAL"/>
    <property type="match status" value="1"/>
</dbReference>
<dbReference type="EMBL" id="CP058627">
    <property type="protein sequence ID" value="QLG89960.1"/>
    <property type="molecule type" value="Genomic_DNA"/>
</dbReference>